<dbReference type="Pfam" id="PF13290">
    <property type="entry name" value="CHB_HEX_C_1"/>
    <property type="match status" value="1"/>
</dbReference>
<dbReference type="EMBL" id="JBBMEX010000018">
    <property type="protein sequence ID" value="MEQ2558850.1"/>
    <property type="molecule type" value="Genomic_DNA"/>
</dbReference>
<dbReference type="Gene3D" id="2.60.40.4270">
    <property type="entry name" value="Listeria-Bacteroides repeat domain"/>
    <property type="match status" value="1"/>
</dbReference>
<feature type="domain" description="Fibronectin type-III" evidence="2">
    <location>
        <begin position="409"/>
        <end position="502"/>
    </location>
</feature>
<evidence type="ECO:0000313" key="4">
    <source>
        <dbReference type="Proteomes" id="UP001454489"/>
    </source>
</evidence>
<dbReference type="RefSeq" id="WP_353531532.1">
    <property type="nucleotide sequence ID" value="NZ_JBBMEX010000018.1"/>
</dbReference>
<proteinExistence type="predicted"/>
<dbReference type="SUPFAM" id="SSF54001">
    <property type="entry name" value="Cysteine proteinases"/>
    <property type="match status" value="1"/>
</dbReference>
<dbReference type="InterPro" id="IPR003961">
    <property type="entry name" value="FN3_dom"/>
</dbReference>
<dbReference type="Pfam" id="PF09479">
    <property type="entry name" value="Flg_new"/>
    <property type="match status" value="1"/>
</dbReference>
<reference evidence="3 4" key="1">
    <citation type="submission" date="2024-03" db="EMBL/GenBank/DDBJ databases">
        <title>Human intestinal bacterial collection.</title>
        <authorList>
            <person name="Pauvert C."/>
            <person name="Hitch T.C.A."/>
            <person name="Clavel T."/>
        </authorList>
    </citation>
    <scope>NUCLEOTIDE SEQUENCE [LARGE SCALE GENOMIC DNA]</scope>
    <source>
        <strain evidence="3 4">CLA-AA-H185</strain>
    </source>
</reference>
<evidence type="ECO:0000256" key="1">
    <source>
        <dbReference type="ARBA" id="ARBA00004196"/>
    </source>
</evidence>
<dbReference type="Proteomes" id="UP001454489">
    <property type="component" value="Unassembled WGS sequence"/>
</dbReference>
<gene>
    <name evidence="3" type="ORF">WMO43_13440</name>
</gene>
<dbReference type="NCBIfam" id="TIGR02543">
    <property type="entry name" value="List_Bact_rpt"/>
    <property type="match status" value="1"/>
</dbReference>
<dbReference type="Pfam" id="PF00041">
    <property type="entry name" value="fn3"/>
    <property type="match status" value="1"/>
</dbReference>
<dbReference type="InterPro" id="IPR002931">
    <property type="entry name" value="Transglutaminase-like"/>
</dbReference>
<name>A0ABV1HH65_9FIRM</name>
<dbReference type="InterPro" id="IPR013783">
    <property type="entry name" value="Ig-like_fold"/>
</dbReference>
<dbReference type="InterPro" id="IPR059177">
    <property type="entry name" value="GH29D-like_dom"/>
</dbReference>
<evidence type="ECO:0000259" key="2">
    <source>
        <dbReference type="PROSITE" id="PS50853"/>
    </source>
</evidence>
<dbReference type="SUPFAM" id="SSF49265">
    <property type="entry name" value="Fibronectin type III"/>
    <property type="match status" value="1"/>
</dbReference>
<protein>
    <submittedName>
        <fullName evidence="3">InlB B-repeat-containing protein</fullName>
    </submittedName>
</protein>
<dbReference type="Pfam" id="PF01841">
    <property type="entry name" value="Transglut_core"/>
    <property type="match status" value="1"/>
</dbReference>
<dbReference type="PROSITE" id="PS50853">
    <property type="entry name" value="FN3"/>
    <property type="match status" value="1"/>
</dbReference>
<accession>A0ABV1HH65</accession>
<comment type="subcellular location">
    <subcellularLocation>
        <location evidence="1">Cell envelope</location>
    </subcellularLocation>
</comment>
<dbReference type="InterPro" id="IPR013378">
    <property type="entry name" value="InlB-like_B-rpt"/>
</dbReference>
<dbReference type="InterPro" id="IPR036116">
    <property type="entry name" value="FN3_sf"/>
</dbReference>
<evidence type="ECO:0000313" key="3">
    <source>
        <dbReference type="EMBL" id="MEQ2558850.1"/>
    </source>
</evidence>
<keyword evidence="4" id="KW-1185">Reference proteome</keyword>
<dbReference type="Gene3D" id="2.60.40.10">
    <property type="entry name" value="Immunoglobulins"/>
    <property type="match status" value="1"/>
</dbReference>
<sequence>MDYVCCLYLISGEDAVSTSGMIIPDYEISYAPLSLERAVEIFLMFNYSNPQYYFINGGYAYIEPSSILLPTFYQEFQSGSERSKATQAMKNQITSCESAIAAAGSAEQKAKVAHDYIVKKVEYDDNYLTNPENPFHQSAYSVFCDDHSVCAGYTKAFEMLMNGAGIDTIALLSTDHAWNMIKINDSWYHTDCTWDDMDGYSGYEMIYNFFNRSESVIRSDGTHEIQSMFDGKLPASTLDSGAGNTSIGKCATPSKKTATPKVTYKTVKNGVQVTISSNTSNTEIYYTTNGQTASSSYTKSHRYKKPFTISKKTTIKAIAVKDTYWNSDQTSKTVDGRVYTVNFKSNGGSSVSKQYVQYNKVIKKPSNPKRSKYTFAGWYTDSKLTKAWDFNTKIKSGKTLYAKWKKISLKQAVISKVQNVSGKKIKVTVKKVSGADGYQIQYSTKSNMKSAKTVTSSKTTTTISKLSKGKKYYVRVKAYKKDSTGKKVAGKWSKVKNFKVSK</sequence>
<dbReference type="InterPro" id="IPR038765">
    <property type="entry name" value="Papain-like_cys_pep_sf"/>
</dbReference>
<dbReference type="InterPro" id="IPR042229">
    <property type="entry name" value="Listeria/Bacterioides_rpt_sf"/>
</dbReference>
<comment type="caution">
    <text evidence="3">The sequence shown here is derived from an EMBL/GenBank/DDBJ whole genome shotgun (WGS) entry which is preliminary data.</text>
</comment>
<organism evidence="3 4">
    <name type="scientific">Maccoyibacter intestinihominis</name>
    <dbReference type="NCBI Taxonomy" id="3133499"/>
    <lineage>
        <taxon>Bacteria</taxon>
        <taxon>Bacillati</taxon>
        <taxon>Bacillota</taxon>
        <taxon>Clostridia</taxon>
        <taxon>Lachnospirales</taxon>
        <taxon>Lachnospiraceae</taxon>
        <taxon>Maccoyibacter</taxon>
    </lineage>
</organism>